<dbReference type="KEGG" id="acan:ACA1_164660"/>
<organism evidence="2 3">
    <name type="scientific">Acanthamoeba castellanii (strain ATCC 30010 / Neff)</name>
    <dbReference type="NCBI Taxonomy" id="1257118"/>
    <lineage>
        <taxon>Eukaryota</taxon>
        <taxon>Amoebozoa</taxon>
        <taxon>Discosea</taxon>
        <taxon>Longamoebia</taxon>
        <taxon>Centramoebida</taxon>
        <taxon>Acanthamoebidae</taxon>
        <taxon>Acanthamoeba</taxon>
    </lineage>
</organism>
<dbReference type="EMBL" id="KB008026">
    <property type="protein sequence ID" value="ELR15586.1"/>
    <property type="molecule type" value="Genomic_DNA"/>
</dbReference>
<dbReference type="OMA" id="KALEWDF"/>
<sequence length="285" mass="32392">MQPVALVCLILALAVVAVAARPQALPSPPVRHVHFVDATPDHRNFLFRGGDPNVGRHGAFDYDALTKSIQLAAERVNVALPPKFYLIDINLTNLEADGDAHRTIAEWTFFNANPHLGKFIFWETHGTRDNASDPLVPASLKQYMIENFKVWQGDQLVTRMEELRSMLYTNLTLPVVLYGHCDCGCDRTGETMGAYYMKWLNYSWDQTNRLNTEFAERPMMCEEYLAMQYYCLYLNHSEGRKLNCLTNHPCTPRWKAALMRSMPSSGFNEARVTTEAVVETVLPVD</sequence>
<dbReference type="PANTHER" id="PTHR38745:SF2">
    <property type="entry name" value="TYROSINE SPECIFIC PROTEIN PHOSPHATASES DOMAIN-CONTAINING PROTEIN"/>
    <property type="match status" value="1"/>
</dbReference>
<keyword evidence="3" id="KW-1185">Reference proteome</keyword>
<name>L8GU25_ACACF</name>
<evidence type="ECO:0000313" key="2">
    <source>
        <dbReference type="EMBL" id="ELR15586.1"/>
    </source>
</evidence>
<dbReference type="SUPFAM" id="SSF52799">
    <property type="entry name" value="(Phosphotyrosine protein) phosphatases II"/>
    <property type="match status" value="2"/>
</dbReference>
<dbReference type="InterPro" id="IPR029021">
    <property type="entry name" value="Prot-tyrosine_phosphatase-like"/>
</dbReference>
<proteinExistence type="predicted"/>
<dbReference type="PANTHER" id="PTHR38745">
    <property type="entry name" value="PHOSPHATASE, PUTATIVE-RELATED"/>
    <property type="match status" value="1"/>
</dbReference>
<dbReference type="GeneID" id="14916201"/>
<reference evidence="2 3" key="1">
    <citation type="journal article" date="2013" name="Genome Biol.">
        <title>Genome of Acanthamoeba castellanii highlights extensive lateral gene transfer and early evolution of tyrosine kinase signaling.</title>
        <authorList>
            <person name="Clarke M."/>
            <person name="Lohan A.J."/>
            <person name="Liu B."/>
            <person name="Lagkouvardos I."/>
            <person name="Roy S."/>
            <person name="Zafar N."/>
            <person name="Bertelli C."/>
            <person name="Schilde C."/>
            <person name="Kianianmomeni A."/>
            <person name="Burglin T.R."/>
            <person name="Frech C."/>
            <person name="Turcotte B."/>
            <person name="Kopec K.O."/>
            <person name="Synnott J.M."/>
            <person name="Choo C."/>
            <person name="Paponov I."/>
            <person name="Finkler A."/>
            <person name="Soon Heng Tan C."/>
            <person name="Hutchins A.P."/>
            <person name="Weinmeier T."/>
            <person name="Rattei T."/>
            <person name="Chu J.S."/>
            <person name="Gimenez G."/>
            <person name="Irimia M."/>
            <person name="Rigden D.J."/>
            <person name="Fitzpatrick D.A."/>
            <person name="Lorenzo-Morales J."/>
            <person name="Bateman A."/>
            <person name="Chiu C.H."/>
            <person name="Tang P."/>
            <person name="Hegemann P."/>
            <person name="Fromm H."/>
            <person name="Raoult D."/>
            <person name="Greub G."/>
            <person name="Miranda-Saavedra D."/>
            <person name="Chen N."/>
            <person name="Nash P."/>
            <person name="Ginger M.L."/>
            <person name="Horn M."/>
            <person name="Schaap P."/>
            <person name="Caler L."/>
            <person name="Loftus B."/>
        </authorList>
    </citation>
    <scope>NUCLEOTIDE SEQUENCE [LARGE SCALE GENOMIC DNA]</scope>
    <source>
        <strain evidence="2 3">Neff</strain>
    </source>
</reference>
<feature type="signal peptide" evidence="1">
    <location>
        <begin position="1"/>
        <end position="20"/>
    </location>
</feature>
<feature type="chain" id="PRO_5003989831" evidence="1">
    <location>
        <begin position="21"/>
        <end position="285"/>
    </location>
</feature>
<accession>L8GU25</accession>
<evidence type="ECO:0000313" key="3">
    <source>
        <dbReference type="Proteomes" id="UP000011083"/>
    </source>
</evidence>
<gene>
    <name evidence="2" type="ORF">ACA1_164660</name>
</gene>
<evidence type="ECO:0000256" key="1">
    <source>
        <dbReference type="SAM" id="SignalP"/>
    </source>
</evidence>
<dbReference type="OrthoDB" id="193277at2759"/>
<dbReference type="Proteomes" id="UP000011083">
    <property type="component" value="Unassembled WGS sequence"/>
</dbReference>
<keyword evidence="1" id="KW-0732">Signal</keyword>
<dbReference type="VEuPathDB" id="AmoebaDB:ACA1_164660"/>
<protein>
    <submittedName>
        <fullName evidence="2">Protein tyrosine phosphatase, dual specificity, putative</fullName>
    </submittedName>
</protein>
<dbReference type="AlphaFoldDB" id="L8GU25"/>
<dbReference type="RefSeq" id="XP_004337599.1">
    <property type="nucleotide sequence ID" value="XM_004337551.1"/>
</dbReference>